<evidence type="ECO:0000256" key="2">
    <source>
        <dbReference type="ARBA" id="ARBA00022475"/>
    </source>
</evidence>
<dbReference type="InterPro" id="IPR020846">
    <property type="entry name" value="MFS_dom"/>
</dbReference>
<dbReference type="Proteomes" id="UP001160130">
    <property type="component" value="Unassembled WGS sequence"/>
</dbReference>
<dbReference type="PANTHER" id="PTHR11662">
    <property type="entry name" value="SOLUTE CARRIER FAMILY 17"/>
    <property type="match status" value="1"/>
</dbReference>
<feature type="transmembrane region" description="Helical" evidence="7">
    <location>
        <begin position="343"/>
        <end position="364"/>
    </location>
</feature>
<keyword evidence="2" id="KW-1003">Cell membrane</keyword>
<dbReference type="CDD" id="cd17319">
    <property type="entry name" value="MFS_ExuT_GudP_like"/>
    <property type="match status" value="1"/>
</dbReference>
<dbReference type="PROSITE" id="PS50850">
    <property type="entry name" value="MFS"/>
    <property type="match status" value="1"/>
</dbReference>
<dbReference type="InterPro" id="IPR036259">
    <property type="entry name" value="MFS_trans_sf"/>
</dbReference>
<comment type="subcellular location">
    <subcellularLocation>
        <location evidence="1">Cell membrane</location>
        <topology evidence="1">Multi-pass membrane protein</topology>
    </subcellularLocation>
</comment>
<organism evidence="9 10">
    <name type="scientific">Mycolicibacterium frederiksbergense</name>
    <dbReference type="NCBI Taxonomy" id="117567"/>
    <lineage>
        <taxon>Bacteria</taxon>
        <taxon>Bacillati</taxon>
        <taxon>Actinomycetota</taxon>
        <taxon>Actinomycetes</taxon>
        <taxon>Mycobacteriales</taxon>
        <taxon>Mycobacteriaceae</taxon>
        <taxon>Mycolicibacterium</taxon>
    </lineage>
</organism>
<feature type="domain" description="Major facilitator superfamily (MFS) profile" evidence="8">
    <location>
        <begin position="28"/>
        <end position="437"/>
    </location>
</feature>
<comment type="caution">
    <text evidence="9">The sequence shown here is derived from an EMBL/GenBank/DDBJ whole genome shotgun (WGS) entry which is preliminary data.</text>
</comment>
<name>A0ABT6KXZ9_9MYCO</name>
<dbReference type="EMBL" id="JARXVE010000003">
    <property type="protein sequence ID" value="MDH6195583.1"/>
    <property type="molecule type" value="Genomic_DNA"/>
</dbReference>
<dbReference type="InterPro" id="IPR050382">
    <property type="entry name" value="MFS_Na/Anion_cotransporter"/>
</dbReference>
<evidence type="ECO:0000256" key="3">
    <source>
        <dbReference type="ARBA" id="ARBA00022692"/>
    </source>
</evidence>
<reference evidence="9 10" key="1">
    <citation type="submission" date="2023-04" db="EMBL/GenBank/DDBJ databases">
        <title>Forest soil microbial communities from Buena Vista Peninsula, Colon Province, Panama.</title>
        <authorList>
            <person name="Bouskill N."/>
        </authorList>
    </citation>
    <scope>NUCLEOTIDE SEQUENCE [LARGE SCALE GENOMIC DNA]</scope>
    <source>
        <strain evidence="9 10">AC80</strain>
    </source>
</reference>
<evidence type="ECO:0000256" key="6">
    <source>
        <dbReference type="SAM" id="MobiDB-lite"/>
    </source>
</evidence>
<feature type="transmembrane region" description="Helical" evidence="7">
    <location>
        <begin position="278"/>
        <end position="298"/>
    </location>
</feature>
<keyword evidence="4 7" id="KW-1133">Transmembrane helix</keyword>
<keyword evidence="10" id="KW-1185">Reference proteome</keyword>
<feature type="transmembrane region" description="Helical" evidence="7">
    <location>
        <begin position="411"/>
        <end position="433"/>
    </location>
</feature>
<accession>A0ABT6KXZ9</accession>
<dbReference type="Gene3D" id="1.20.1250.20">
    <property type="entry name" value="MFS general substrate transporter like domains"/>
    <property type="match status" value="2"/>
</dbReference>
<evidence type="ECO:0000256" key="5">
    <source>
        <dbReference type="ARBA" id="ARBA00023136"/>
    </source>
</evidence>
<proteinExistence type="predicted"/>
<feature type="transmembrane region" description="Helical" evidence="7">
    <location>
        <begin position="184"/>
        <end position="202"/>
    </location>
</feature>
<evidence type="ECO:0000313" key="9">
    <source>
        <dbReference type="EMBL" id="MDH6195583.1"/>
    </source>
</evidence>
<feature type="region of interest" description="Disordered" evidence="6">
    <location>
        <begin position="1"/>
        <end position="20"/>
    </location>
</feature>
<dbReference type="InterPro" id="IPR011701">
    <property type="entry name" value="MFS"/>
</dbReference>
<keyword evidence="3 7" id="KW-0812">Transmembrane</keyword>
<feature type="transmembrane region" description="Helical" evidence="7">
    <location>
        <begin position="245"/>
        <end position="266"/>
    </location>
</feature>
<evidence type="ECO:0000259" key="8">
    <source>
        <dbReference type="PROSITE" id="PS50850"/>
    </source>
</evidence>
<sequence length="443" mass="46992">MSQAAETEMPARKPSPSTPRRSRVRWTVITLVFLGMLISYVDRANLAVALPYMTDDLGLAAGASGLILGAFYWTYSAFQMPFGRLADRIGPRFLFAGAVVWWSFCTALTSVVKGFGGLFGLRLLLGVGEAAAFPSGIKTVGTWFPPSERGRASGIVASGSRAGSLLALPVVTALIGWIGWRGSFIVTGTIGLVWALAWVLYYRSPNQHPRVSEAELEHINAGRATEIDSDTKPLRWTTLIKNRNIMAVAFGFWCVTFVEYFFITWFPAYLVQERGFSLLKLGLLGSIPAITALIGQYVGGYTTDAMLRRGWSVTRARKSCIIAGSLLSSSIAFAAFADSAAAALVLLSISTASIMFAVASIYCLCSDLSPRAHASQGQEGSIAGIVNGISNTAGIASPAIIGLILGVTGSFVGGLVLAGAIAILAVVIFAFALQHVEPMTVSP</sequence>
<dbReference type="PANTHER" id="PTHR11662:SF399">
    <property type="entry name" value="FI19708P1-RELATED"/>
    <property type="match status" value="1"/>
</dbReference>
<feature type="transmembrane region" description="Helical" evidence="7">
    <location>
        <begin position="59"/>
        <end position="78"/>
    </location>
</feature>
<gene>
    <name evidence="9" type="ORF">M2272_002223</name>
</gene>
<keyword evidence="5 7" id="KW-0472">Membrane</keyword>
<evidence type="ECO:0000256" key="4">
    <source>
        <dbReference type="ARBA" id="ARBA00022989"/>
    </source>
</evidence>
<evidence type="ECO:0000313" key="10">
    <source>
        <dbReference type="Proteomes" id="UP001160130"/>
    </source>
</evidence>
<dbReference type="InterPro" id="IPR000849">
    <property type="entry name" value="Sugar_P_transporter"/>
</dbReference>
<protein>
    <submittedName>
        <fullName evidence="9">ACS family D-galactonate transporter-like MFS transporter</fullName>
    </submittedName>
</protein>
<feature type="transmembrane region" description="Helical" evidence="7">
    <location>
        <begin position="385"/>
        <end position="405"/>
    </location>
</feature>
<dbReference type="Pfam" id="PF07690">
    <property type="entry name" value="MFS_1"/>
    <property type="match status" value="1"/>
</dbReference>
<evidence type="ECO:0000256" key="1">
    <source>
        <dbReference type="ARBA" id="ARBA00004651"/>
    </source>
</evidence>
<evidence type="ECO:0000256" key="7">
    <source>
        <dbReference type="SAM" id="Phobius"/>
    </source>
</evidence>
<dbReference type="PIRSF" id="PIRSF002808">
    <property type="entry name" value="Hexose_phosphate_transp"/>
    <property type="match status" value="1"/>
</dbReference>
<feature type="transmembrane region" description="Helical" evidence="7">
    <location>
        <begin position="319"/>
        <end position="337"/>
    </location>
</feature>
<dbReference type="SUPFAM" id="SSF103473">
    <property type="entry name" value="MFS general substrate transporter"/>
    <property type="match status" value="1"/>
</dbReference>